<dbReference type="InterPro" id="IPR023471">
    <property type="entry name" value="CtaG/Cox11_dom_sf"/>
</dbReference>
<evidence type="ECO:0000256" key="8">
    <source>
        <dbReference type="SAM" id="Phobius"/>
    </source>
</evidence>
<dbReference type="PANTHER" id="PTHR21320:SF3">
    <property type="entry name" value="CYTOCHROME C OXIDASE ASSEMBLY PROTEIN COX11, MITOCHONDRIAL-RELATED"/>
    <property type="match status" value="1"/>
</dbReference>
<evidence type="ECO:0000256" key="6">
    <source>
        <dbReference type="ARBA" id="ARBA00063165"/>
    </source>
</evidence>
<reference evidence="9 10" key="1">
    <citation type="submission" date="2021-06" db="EMBL/GenBank/DDBJ databases">
        <title>Caerostris extrusa draft genome.</title>
        <authorList>
            <person name="Kono N."/>
            <person name="Arakawa K."/>
        </authorList>
    </citation>
    <scope>NUCLEOTIDE SEQUENCE [LARGE SCALE GENOMIC DNA]</scope>
</reference>
<dbReference type="Proteomes" id="UP001054945">
    <property type="component" value="Unassembled WGS sequence"/>
</dbReference>
<dbReference type="PANTHER" id="PTHR21320">
    <property type="entry name" value="CYTOCHROME C OXIDASE ASSEMBLY PROTEIN COX11-RELATED"/>
    <property type="match status" value="1"/>
</dbReference>
<dbReference type="EMBL" id="BPLR01015864">
    <property type="protein sequence ID" value="GIY79246.1"/>
    <property type="molecule type" value="Genomic_DNA"/>
</dbReference>
<name>A0AAV4WBA7_CAEEX</name>
<dbReference type="FunFam" id="2.60.370.10:FF:000001">
    <property type="entry name" value="COX11 cytochrome c oxidase assembly homolog"/>
    <property type="match status" value="1"/>
</dbReference>
<dbReference type="Pfam" id="PF04442">
    <property type="entry name" value="CtaG_Cox11"/>
    <property type="match status" value="1"/>
</dbReference>
<comment type="function">
    <text evidence="1">Exerts its effect at some terminal stage of cytochrome c oxidase synthesis, probably by being involved in the insertion of the copper B into subunit I.</text>
</comment>
<evidence type="ECO:0000313" key="9">
    <source>
        <dbReference type="EMBL" id="GIY79246.1"/>
    </source>
</evidence>
<keyword evidence="5 8" id="KW-0472">Membrane</keyword>
<comment type="caution">
    <text evidence="9">The sequence shown here is derived from an EMBL/GenBank/DDBJ whole genome shotgun (WGS) entry which is preliminary data.</text>
</comment>
<comment type="subcellular location">
    <subcellularLocation>
        <location evidence="2">Mitochondrion inner membrane</location>
        <topology evidence="2">Single-pass membrane protein</topology>
        <orientation evidence="2">Intermembrane side</orientation>
    </subcellularLocation>
</comment>
<evidence type="ECO:0000313" key="10">
    <source>
        <dbReference type="Proteomes" id="UP001054945"/>
    </source>
</evidence>
<sequence length="302" mass="34730">MKIPLEVQRNLDIEKVNSATKITHPVQKNNSKNPLGIFLSRIMYKIFCGFRKSGYGFTTSVFRNAICHKLITHEKESSIKLFHKLTCQTKNATSDRYQKLFLANCRFHTYKDTQKLKNRNSLYYLTAMVIFVGGSTYLSVLLYRLYCQTTGKGGQAVLEEAGEKIASMKSVKNRCITVNFNADVNSTMRWNFKPEQPYIKVSPGETALAFYTARNPTPTPITGVATYNVLPFEAGKYFNKIQCFCFEEQQLNPNEEVDMPVFFYLDPEYAEDPRLEYVNDIVLSYTFFEAKEGMQLPRPAFV</sequence>
<dbReference type="NCBIfam" id="NF003465">
    <property type="entry name" value="PRK05089.1"/>
    <property type="match status" value="1"/>
</dbReference>
<dbReference type="InterPro" id="IPR007533">
    <property type="entry name" value="Cyt_c_oxidase_assmbl_CtaG"/>
</dbReference>
<feature type="transmembrane region" description="Helical" evidence="8">
    <location>
        <begin position="122"/>
        <end position="146"/>
    </location>
</feature>
<keyword evidence="10" id="KW-1185">Reference proteome</keyword>
<evidence type="ECO:0000256" key="7">
    <source>
        <dbReference type="ARBA" id="ARBA00068998"/>
    </source>
</evidence>
<proteinExistence type="inferred from homology"/>
<dbReference type="SUPFAM" id="SSF110111">
    <property type="entry name" value="Ctag/Cox11"/>
    <property type="match status" value="1"/>
</dbReference>
<dbReference type="GO" id="GO:0005743">
    <property type="term" value="C:mitochondrial inner membrane"/>
    <property type="evidence" value="ECO:0007669"/>
    <property type="project" value="UniProtKB-SubCell"/>
</dbReference>
<comment type="subunit">
    <text evidence="6">Interacts with CNNM4/ACDP4. Interacts with RANBP2.</text>
</comment>
<evidence type="ECO:0000256" key="4">
    <source>
        <dbReference type="ARBA" id="ARBA00022989"/>
    </source>
</evidence>
<evidence type="ECO:0000256" key="3">
    <source>
        <dbReference type="ARBA" id="ARBA00022692"/>
    </source>
</evidence>
<keyword evidence="4 8" id="KW-1133">Transmembrane helix</keyword>
<organism evidence="9 10">
    <name type="scientific">Caerostris extrusa</name>
    <name type="common">Bark spider</name>
    <name type="synonym">Caerostris bankana</name>
    <dbReference type="NCBI Taxonomy" id="172846"/>
    <lineage>
        <taxon>Eukaryota</taxon>
        <taxon>Metazoa</taxon>
        <taxon>Ecdysozoa</taxon>
        <taxon>Arthropoda</taxon>
        <taxon>Chelicerata</taxon>
        <taxon>Arachnida</taxon>
        <taxon>Araneae</taxon>
        <taxon>Araneomorphae</taxon>
        <taxon>Entelegynae</taxon>
        <taxon>Araneoidea</taxon>
        <taxon>Araneidae</taxon>
        <taxon>Caerostris</taxon>
    </lineage>
</organism>
<accession>A0AAV4WBA7</accession>
<gene>
    <name evidence="9" type="primary">Cox11</name>
    <name evidence="9" type="ORF">CEXT_661651</name>
</gene>
<evidence type="ECO:0000256" key="5">
    <source>
        <dbReference type="ARBA" id="ARBA00023136"/>
    </source>
</evidence>
<protein>
    <recommendedName>
        <fullName evidence="7">Cytochrome c oxidase assembly protein COX11, mitochondrial</fullName>
    </recommendedName>
</protein>
<keyword evidence="3 8" id="KW-0812">Transmembrane</keyword>
<evidence type="ECO:0000256" key="2">
    <source>
        <dbReference type="ARBA" id="ARBA00004243"/>
    </source>
</evidence>
<dbReference type="Gene3D" id="2.60.370.10">
    <property type="entry name" value="Ctag/Cox11"/>
    <property type="match status" value="1"/>
</dbReference>
<dbReference type="HAMAP" id="MF_00155">
    <property type="entry name" value="CtaG"/>
    <property type="match status" value="1"/>
</dbReference>
<evidence type="ECO:0000256" key="1">
    <source>
        <dbReference type="ARBA" id="ARBA00004007"/>
    </source>
</evidence>
<dbReference type="GO" id="GO:0005507">
    <property type="term" value="F:copper ion binding"/>
    <property type="evidence" value="ECO:0007669"/>
    <property type="project" value="InterPro"/>
</dbReference>
<dbReference type="AlphaFoldDB" id="A0AAV4WBA7"/>